<protein>
    <submittedName>
        <fullName evidence="1">Uncharacterized protein</fullName>
    </submittedName>
</protein>
<dbReference type="OrthoDB" id="4714331at2"/>
<proteinExistence type="predicted"/>
<evidence type="ECO:0000313" key="2">
    <source>
        <dbReference type="Proteomes" id="UP000186400"/>
    </source>
</evidence>
<sequence length="166" mass="19566">MDKEYYLKLRNKYLPEILRIIFILESPPASGKYFYDETGSTTEPLYNEIMKALHYKPIDKKDGLEHFKNQGFFLVDSTYKPINKMKYKERESTILSDFNNLIDDLESINGIESQLILIKANICRLLEEKLKLKGFRVLNEEIVVPFPSSGQQKRFHIEISKILELR</sequence>
<dbReference type="AlphaFoldDB" id="A0A1N6WX87"/>
<name>A0A1N6WX87_9SPIO</name>
<keyword evidence="2" id="KW-1185">Reference proteome</keyword>
<organism evidence="1 2">
    <name type="scientific">Alkalispirochaeta americana</name>
    <dbReference type="NCBI Taxonomy" id="159291"/>
    <lineage>
        <taxon>Bacteria</taxon>
        <taxon>Pseudomonadati</taxon>
        <taxon>Spirochaetota</taxon>
        <taxon>Spirochaetia</taxon>
        <taxon>Spirochaetales</taxon>
        <taxon>Spirochaetaceae</taxon>
        <taxon>Alkalispirochaeta</taxon>
    </lineage>
</organism>
<dbReference type="Proteomes" id="UP000186400">
    <property type="component" value="Unassembled WGS sequence"/>
</dbReference>
<accession>A0A1N6WX87</accession>
<reference evidence="1 2" key="1">
    <citation type="submission" date="2017-01" db="EMBL/GenBank/DDBJ databases">
        <authorList>
            <person name="Mah S.A."/>
            <person name="Swanson W.J."/>
            <person name="Moy G.W."/>
            <person name="Vacquier V.D."/>
        </authorList>
    </citation>
    <scope>NUCLEOTIDE SEQUENCE [LARGE SCALE GENOMIC DNA]</scope>
    <source>
        <strain evidence="1 2">ASpG1</strain>
    </source>
</reference>
<dbReference type="EMBL" id="FTMS01000019">
    <property type="protein sequence ID" value="SIQ94709.1"/>
    <property type="molecule type" value="Genomic_DNA"/>
</dbReference>
<dbReference type="RefSeq" id="WP_076489745.1">
    <property type="nucleotide sequence ID" value="NZ_FTMS01000019.1"/>
</dbReference>
<gene>
    <name evidence="1" type="ORF">SAMN05920897_11925</name>
</gene>
<evidence type="ECO:0000313" key="1">
    <source>
        <dbReference type="EMBL" id="SIQ94709.1"/>
    </source>
</evidence>